<evidence type="ECO:0000259" key="5">
    <source>
        <dbReference type="Pfam" id="PF25019"/>
    </source>
</evidence>
<sequence length="788" mass="89105">MPVIETLGGALFGAVLQVLFDRLDSHHVFDYFRRRKLNEKLLYKLKVKLLSINNVIDDAEQKQFINSHVKAWLDEVKDAVFDAEDLLDEIDYEFCKYKLKAESQTRSKKVWKFFKPSPKSFFDKKIESRMEQVLEQIEFLSSQKGDLGLEYVSSVGVGPESMPMDELFSKLKFLRVLSLSCCRGLKEIPGLVGDLKHLRSLDLSSTLIEKLPDSTCSLYNLQILKLNSCFNLKELPSNLHKLTNLHRLELMKTNVIKMPVHLGKLNNLQVLMSSFGVGKSSEFTIQQLGDLNLRGGITIEDLQNILNPLDAVAADLKNKRNLVELTLKWNHNWNFADLIKEREVLENLQPSKHLEKLSIWNYGGTQFPSWLASTSLSSVVSLSLENCNFCTHLPPLGLFPYLKDLTISGLDEIVSINADFFGSTSSSFSSLETLKFSFMYGWENWECQADAFARLQYLSLIDCPKLKGNLPEKLLQLKKLLISECKELVASAPVAPEICELNLQDCGKLHFDYHPTALRRLTIIGDSSMQLSLDFLCKSKTNIPVSCYDFLETLDINDGCDSLMSISLDFFPKLLRLCLKYCHNLHTISQRHTHNHLKDLQIIGCPQFQSFPDEGLSAPWLESFAMKRLHKLKSLPQHMHILLPSLISLLIHDCPQMEILSDGGLPSNLENMNISNCSRLVASLKGPLGANTSLQTLTIQEVDVESFPSECFLPISLTCLIIRDCSHLKTLNYKGLCNPSSLKKLTLFDCPNIRCLPEEGLPKSISTLRILGNCPLLKESSQKPQGQD</sequence>
<evidence type="ECO:0000259" key="4">
    <source>
        <dbReference type="Pfam" id="PF18052"/>
    </source>
</evidence>
<accession>A0A4D6LB48</accession>
<dbReference type="Proteomes" id="UP000501690">
    <property type="component" value="Linkage Group LG3"/>
</dbReference>
<keyword evidence="3" id="KW-0611">Plant defense</keyword>
<keyword evidence="7" id="KW-1185">Reference proteome</keyword>
<evidence type="ECO:0000256" key="2">
    <source>
        <dbReference type="ARBA" id="ARBA00022741"/>
    </source>
</evidence>
<dbReference type="GO" id="GO:0006952">
    <property type="term" value="P:defense response"/>
    <property type="evidence" value="ECO:0007669"/>
    <property type="project" value="UniProtKB-KW"/>
</dbReference>
<evidence type="ECO:0000313" key="7">
    <source>
        <dbReference type="Proteomes" id="UP000501690"/>
    </source>
</evidence>
<evidence type="ECO:0000313" key="6">
    <source>
        <dbReference type="EMBL" id="QCD85749.1"/>
    </source>
</evidence>
<proteinExistence type="predicted"/>
<dbReference type="AlphaFoldDB" id="A0A4D6LB48"/>
<dbReference type="Gene3D" id="3.80.10.10">
    <property type="entry name" value="Ribonuclease Inhibitor"/>
    <property type="match status" value="2"/>
</dbReference>
<dbReference type="InterPro" id="IPR041118">
    <property type="entry name" value="Rx_N"/>
</dbReference>
<dbReference type="Gene3D" id="1.20.5.4130">
    <property type="match status" value="1"/>
</dbReference>
<keyword evidence="2" id="KW-0547">Nucleotide-binding</keyword>
<gene>
    <name evidence="6" type="ORF">DEO72_LG3g269</name>
</gene>
<evidence type="ECO:0000256" key="3">
    <source>
        <dbReference type="ARBA" id="ARBA00022821"/>
    </source>
</evidence>
<feature type="domain" description="Disease resistance N-terminal" evidence="4">
    <location>
        <begin position="14"/>
        <end position="104"/>
    </location>
</feature>
<dbReference type="GO" id="GO:0000166">
    <property type="term" value="F:nucleotide binding"/>
    <property type="evidence" value="ECO:0007669"/>
    <property type="project" value="UniProtKB-KW"/>
</dbReference>
<dbReference type="EMBL" id="CP039347">
    <property type="protein sequence ID" value="QCD85749.1"/>
    <property type="molecule type" value="Genomic_DNA"/>
</dbReference>
<organism evidence="6 7">
    <name type="scientific">Vigna unguiculata</name>
    <name type="common">Cowpea</name>
    <dbReference type="NCBI Taxonomy" id="3917"/>
    <lineage>
        <taxon>Eukaryota</taxon>
        <taxon>Viridiplantae</taxon>
        <taxon>Streptophyta</taxon>
        <taxon>Embryophyta</taxon>
        <taxon>Tracheophyta</taxon>
        <taxon>Spermatophyta</taxon>
        <taxon>Magnoliopsida</taxon>
        <taxon>eudicotyledons</taxon>
        <taxon>Gunneridae</taxon>
        <taxon>Pentapetalae</taxon>
        <taxon>rosids</taxon>
        <taxon>fabids</taxon>
        <taxon>Fabales</taxon>
        <taxon>Fabaceae</taxon>
        <taxon>Papilionoideae</taxon>
        <taxon>50 kb inversion clade</taxon>
        <taxon>NPAAA clade</taxon>
        <taxon>indigoferoid/millettioid clade</taxon>
        <taxon>Phaseoleae</taxon>
        <taxon>Vigna</taxon>
    </lineage>
</organism>
<feature type="domain" description="R13L1/DRL21-like LRR repeat region" evidence="5">
    <location>
        <begin position="285"/>
        <end position="409"/>
    </location>
</feature>
<reference evidence="6 7" key="1">
    <citation type="submission" date="2019-04" db="EMBL/GenBank/DDBJ databases">
        <title>An improved genome assembly and genetic linkage map for asparagus bean, Vigna unguiculata ssp. sesquipedialis.</title>
        <authorList>
            <person name="Xia Q."/>
            <person name="Zhang R."/>
            <person name="Dong Y."/>
        </authorList>
    </citation>
    <scope>NUCLEOTIDE SEQUENCE [LARGE SCALE GENOMIC DNA]</scope>
    <source>
        <tissue evidence="6">Leaf</tissue>
    </source>
</reference>
<dbReference type="SUPFAM" id="SSF52058">
    <property type="entry name" value="L domain-like"/>
    <property type="match status" value="2"/>
</dbReference>
<name>A0A4D6LB48_VIGUN</name>
<evidence type="ECO:0000256" key="1">
    <source>
        <dbReference type="ARBA" id="ARBA00022737"/>
    </source>
</evidence>
<dbReference type="PANTHER" id="PTHR47186">
    <property type="entry name" value="LEUCINE-RICH REPEAT-CONTAINING PROTEIN 57"/>
    <property type="match status" value="1"/>
</dbReference>
<protein>
    <submittedName>
        <fullName evidence="6">Disease resistance protein RPM1</fullName>
    </submittedName>
</protein>
<keyword evidence="1" id="KW-0677">Repeat</keyword>
<dbReference type="InterPro" id="IPR056789">
    <property type="entry name" value="LRR_R13L1-DRL21"/>
</dbReference>
<dbReference type="InterPro" id="IPR032675">
    <property type="entry name" value="LRR_dom_sf"/>
</dbReference>
<dbReference type="PANTHER" id="PTHR47186:SF43">
    <property type="entry name" value="TYPE DISEASE RESISTANCE PROTEIN CNL-J3, PUTATIVE-RELATED"/>
    <property type="match status" value="1"/>
</dbReference>
<dbReference type="Pfam" id="PF25019">
    <property type="entry name" value="LRR_R13L1-DRL21"/>
    <property type="match status" value="1"/>
</dbReference>
<dbReference type="Pfam" id="PF18052">
    <property type="entry name" value="Rx_N"/>
    <property type="match status" value="1"/>
</dbReference>